<dbReference type="EMBL" id="NKHU02000020">
    <property type="protein sequence ID" value="RHZ64967.1"/>
    <property type="molecule type" value="Genomic_DNA"/>
</dbReference>
<dbReference type="InterPro" id="IPR001138">
    <property type="entry name" value="Zn2Cys6_DnaBD"/>
</dbReference>
<dbReference type="SMART" id="SM00066">
    <property type="entry name" value="GAL4"/>
    <property type="match status" value="1"/>
</dbReference>
<evidence type="ECO:0000256" key="6">
    <source>
        <dbReference type="ARBA" id="ARBA00023242"/>
    </source>
</evidence>
<organism evidence="11 12">
    <name type="scientific">Aspergillus thermomutatus</name>
    <name type="common">Neosartorya pseudofischeri</name>
    <dbReference type="NCBI Taxonomy" id="41047"/>
    <lineage>
        <taxon>Eukaryota</taxon>
        <taxon>Fungi</taxon>
        <taxon>Dikarya</taxon>
        <taxon>Ascomycota</taxon>
        <taxon>Pezizomycotina</taxon>
        <taxon>Eurotiomycetes</taxon>
        <taxon>Eurotiomycetidae</taxon>
        <taxon>Eurotiales</taxon>
        <taxon>Aspergillaceae</taxon>
        <taxon>Aspergillus</taxon>
        <taxon>Aspergillus subgen. Fumigati</taxon>
    </lineage>
</organism>
<dbReference type="InterPro" id="IPR036864">
    <property type="entry name" value="Zn2-C6_fun-type_DNA-bd_sf"/>
</dbReference>
<keyword evidence="12" id="KW-1185">Reference proteome</keyword>
<dbReference type="GO" id="GO:0000981">
    <property type="term" value="F:DNA-binding transcription factor activity, RNA polymerase II-specific"/>
    <property type="evidence" value="ECO:0007669"/>
    <property type="project" value="InterPro"/>
</dbReference>
<dbReference type="CDD" id="cd00067">
    <property type="entry name" value="GAL4"/>
    <property type="match status" value="1"/>
</dbReference>
<dbReference type="PROSITE" id="PS00028">
    <property type="entry name" value="ZINC_FINGER_C2H2_1"/>
    <property type="match status" value="2"/>
</dbReference>
<keyword evidence="4" id="KW-0238">DNA-binding</keyword>
<reference evidence="11" key="1">
    <citation type="submission" date="2018-08" db="EMBL/GenBank/DDBJ databases">
        <title>Draft genome sequence of azole-resistant Aspergillus thermomutatus (Neosartorya pseudofischeri) strain HMR AF 39, isolated from a human nasal aspirate.</title>
        <authorList>
            <person name="Parent-Michaud M."/>
            <person name="Dufresne P.J."/>
            <person name="Fournier E."/>
            <person name="Martineau C."/>
            <person name="Moreira S."/>
            <person name="Perkins V."/>
            <person name="De Repentigny L."/>
            <person name="Dufresne S.F."/>
        </authorList>
    </citation>
    <scope>NUCLEOTIDE SEQUENCE [LARGE SCALE GENOMIC DNA]</scope>
    <source>
        <strain evidence="11">HMR AF 39</strain>
    </source>
</reference>
<keyword evidence="2" id="KW-0862">Zinc</keyword>
<evidence type="ECO:0000256" key="4">
    <source>
        <dbReference type="ARBA" id="ARBA00023125"/>
    </source>
</evidence>
<evidence type="ECO:0008006" key="13">
    <source>
        <dbReference type="Google" id="ProtNLM"/>
    </source>
</evidence>
<proteinExistence type="predicted"/>
<gene>
    <name evidence="11" type="ORF">CDV56_109455</name>
</gene>
<comment type="caution">
    <text evidence="11">The sequence shown here is derived from an EMBL/GenBank/DDBJ whole genome shotgun (WGS) entry which is preliminary data.</text>
</comment>
<dbReference type="SUPFAM" id="SSF57701">
    <property type="entry name" value="Zn2/Cys6 DNA-binding domain"/>
    <property type="match status" value="1"/>
</dbReference>
<dbReference type="GO" id="GO:0008270">
    <property type="term" value="F:zinc ion binding"/>
    <property type="evidence" value="ECO:0007669"/>
    <property type="project" value="UniProtKB-KW"/>
</dbReference>
<evidence type="ECO:0000256" key="7">
    <source>
        <dbReference type="PROSITE-ProRule" id="PRU00042"/>
    </source>
</evidence>
<name>A0A397HPV4_ASPTH</name>
<keyword evidence="1" id="KW-0479">Metal-binding</keyword>
<dbReference type="VEuPathDB" id="FungiDB:CDV56_109455"/>
<keyword evidence="7" id="KW-0863">Zinc-finger</keyword>
<feature type="domain" description="C2H2-type" evidence="10">
    <location>
        <begin position="19"/>
        <end position="48"/>
    </location>
</feature>
<dbReference type="Gene3D" id="4.10.240.10">
    <property type="entry name" value="Zn(2)-C6 fungal-type DNA-binding domain"/>
    <property type="match status" value="1"/>
</dbReference>
<evidence type="ECO:0000259" key="9">
    <source>
        <dbReference type="PROSITE" id="PS50048"/>
    </source>
</evidence>
<dbReference type="PROSITE" id="PS00463">
    <property type="entry name" value="ZN2_CY6_FUNGAL_1"/>
    <property type="match status" value="1"/>
</dbReference>
<dbReference type="RefSeq" id="XP_026617706.1">
    <property type="nucleotide sequence ID" value="XM_026763074.1"/>
</dbReference>
<feature type="domain" description="C2H2-type" evidence="10">
    <location>
        <begin position="49"/>
        <end position="77"/>
    </location>
</feature>
<dbReference type="SMART" id="SM00355">
    <property type="entry name" value="ZnF_C2H2"/>
    <property type="match status" value="2"/>
</dbReference>
<protein>
    <recommendedName>
        <fullName evidence="13">Zn(2)-C6 fungal-type domain-containing protein</fullName>
    </recommendedName>
</protein>
<evidence type="ECO:0000256" key="2">
    <source>
        <dbReference type="ARBA" id="ARBA00022833"/>
    </source>
</evidence>
<feature type="compositionally biased region" description="Polar residues" evidence="8">
    <location>
        <begin position="146"/>
        <end position="160"/>
    </location>
</feature>
<feature type="region of interest" description="Disordered" evidence="8">
    <location>
        <begin position="141"/>
        <end position="167"/>
    </location>
</feature>
<dbReference type="GO" id="GO:0006351">
    <property type="term" value="P:DNA-templated transcription"/>
    <property type="evidence" value="ECO:0007669"/>
    <property type="project" value="InterPro"/>
</dbReference>
<dbReference type="Pfam" id="PF04082">
    <property type="entry name" value="Fungal_trans"/>
    <property type="match status" value="1"/>
</dbReference>
<evidence type="ECO:0000313" key="12">
    <source>
        <dbReference type="Proteomes" id="UP000215305"/>
    </source>
</evidence>
<dbReference type="InterPro" id="IPR013087">
    <property type="entry name" value="Znf_C2H2_type"/>
</dbReference>
<accession>A0A397HPV4</accession>
<feature type="domain" description="Zn(2)-C6 fungal-type" evidence="9">
    <location>
        <begin position="91"/>
        <end position="120"/>
    </location>
</feature>
<dbReference type="STRING" id="41047.A0A397HPV4"/>
<dbReference type="Pfam" id="PF00096">
    <property type="entry name" value="zf-C2H2"/>
    <property type="match status" value="2"/>
</dbReference>
<dbReference type="SUPFAM" id="SSF57667">
    <property type="entry name" value="beta-beta-alpha zinc fingers"/>
    <property type="match status" value="1"/>
</dbReference>
<feature type="region of interest" description="Disordered" evidence="8">
    <location>
        <begin position="179"/>
        <end position="199"/>
    </location>
</feature>
<dbReference type="OrthoDB" id="1405595at2759"/>
<evidence type="ECO:0000256" key="8">
    <source>
        <dbReference type="SAM" id="MobiDB-lite"/>
    </source>
</evidence>
<keyword evidence="3" id="KW-0805">Transcription regulation</keyword>
<dbReference type="PANTHER" id="PTHR47660">
    <property type="entry name" value="TRANSCRIPTION FACTOR WITH C2H2 AND ZN(2)-CYS(6) DNA BINDING DOMAIN (EUROFUNG)-RELATED-RELATED"/>
    <property type="match status" value="1"/>
</dbReference>
<dbReference type="GO" id="GO:0003677">
    <property type="term" value="F:DNA binding"/>
    <property type="evidence" value="ECO:0007669"/>
    <property type="project" value="UniProtKB-KW"/>
</dbReference>
<evidence type="ECO:0000313" key="11">
    <source>
        <dbReference type="EMBL" id="RHZ64967.1"/>
    </source>
</evidence>
<sequence length="930" mass="103793">MTMALVNASMAADEDARDYVCTVPGCDKAYRRNEHLERHLRSHRLQKPFDCPVCHKNYGRQDVLKRHIASQHSSTNSSHRPSRRRRRVVSACDRCRSRKAACTGELPCQACQRSNCLCQYPRNAPEPVLAAEALADVPVELPMSGPTAQPSLNTSSSVQEQPAGDGCSDVDALLLAEQSGHTQSAHVSTPGGPERNGSIITLSSNEALWEALDRPESQNSREIQAEASHLSYPLVSLQSPERGYRVEPFAPLSSLEAEAALQMADPNQPWPRSPVTSDSSHAFTIAASSADETGVLSGDLSSLGHDNTCLDGPSRDVMPAGATAPSFHPNTQTVDYIFDSTFHGTAFPLGAQDLWLPAPSGIFNSTIPFLSTTNEVGLPRSSHSDAWALGSMPLYNEHSNTVPRAASPTLFPLGPRALKHCINVFFTKFHRLWATVHRATFNLEADDQDLVDTVAMIGAWESGVPSWMDAALDLHKLITKKLREKLFDPSPKQDVGLRWPVSTYQTLLLNAIFTLQVSDDKLFSNAYMQHSMTLSVFREAGLFNEQYSLARDDPKGAIPSSWLRRETLKRLAYFAFRLDIYFYFLRGYRPMLRYDELCLTLPCSERLWEAQTAEEWHKVKLIESRKRNPMHFMHLVDQVMDQECRAALPPLLEDEYLYGLCAIQAWLWQDAQRHRSRTESGRTRSNLKNKTPASFSQSAEFWTRQLTVWREGYRDRALGPALSSKGHREMLENSAIPLYHLSQIVLMANVEVIKELSTDQRLRSGTFRRQLESSTLRWVQTSDARLAIWHAAKVLKLLQEKFGHQDTEGDPSSAIPHVGLIASIALYEAGLVVWAYARSVQVCDACSIGSSLQAASAGLESFELFGTEQDEPFRQWLEHGGRELIDGRVVCACNLGSLVGLYEAVLLRCGSQWRCVSQMAHSLSRLKQGD</sequence>
<dbReference type="Pfam" id="PF00172">
    <property type="entry name" value="Zn_clus"/>
    <property type="match status" value="1"/>
</dbReference>
<dbReference type="Proteomes" id="UP000215305">
    <property type="component" value="Unassembled WGS sequence"/>
</dbReference>
<dbReference type="InterPro" id="IPR007219">
    <property type="entry name" value="XnlR_reg_dom"/>
</dbReference>
<evidence type="ECO:0000256" key="1">
    <source>
        <dbReference type="ARBA" id="ARBA00022723"/>
    </source>
</evidence>
<dbReference type="GeneID" id="38131429"/>
<dbReference type="PANTHER" id="PTHR47660:SF2">
    <property type="entry name" value="TRANSCRIPTION FACTOR WITH C2H2 AND ZN(2)-CYS(6) DNA BINDING DOMAIN (EUROFUNG)"/>
    <property type="match status" value="1"/>
</dbReference>
<dbReference type="PROSITE" id="PS50048">
    <property type="entry name" value="ZN2_CY6_FUNGAL_2"/>
    <property type="match status" value="1"/>
</dbReference>
<evidence type="ECO:0000256" key="5">
    <source>
        <dbReference type="ARBA" id="ARBA00023163"/>
    </source>
</evidence>
<evidence type="ECO:0000259" key="10">
    <source>
        <dbReference type="PROSITE" id="PS50157"/>
    </source>
</evidence>
<dbReference type="Gene3D" id="3.30.160.60">
    <property type="entry name" value="Classic Zinc Finger"/>
    <property type="match status" value="2"/>
</dbReference>
<dbReference type="AlphaFoldDB" id="A0A397HPV4"/>
<keyword evidence="6" id="KW-0539">Nucleus</keyword>
<keyword evidence="5" id="KW-0804">Transcription</keyword>
<evidence type="ECO:0000256" key="3">
    <source>
        <dbReference type="ARBA" id="ARBA00023015"/>
    </source>
</evidence>
<dbReference type="InterPro" id="IPR036236">
    <property type="entry name" value="Znf_C2H2_sf"/>
</dbReference>
<dbReference type="CDD" id="cd12148">
    <property type="entry name" value="fungal_TF_MHR"/>
    <property type="match status" value="1"/>
</dbReference>
<dbReference type="PROSITE" id="PS50157">
    <property type="entry name" value="ZINC_FINGER_C2H2_2"/>
    <property type="match status" value="2"/>
</dbReference>